<dbReference type="Pfam" id="PF07929">
    <property type="entry name" value="PRiA4_ORF3"/>
    <property type="match status" value="1"/>
</dbReference>
<keyword evidence="4" id="KW-1185">Reference proteome</keyword>
<dbReference type="EMBL" id="SNXZ01000001">
    <property type="protein sequence ID" value="TDQ05840.1"/>
    <property type="molecule type" value="Genomic_DNA"/>
</dbReference>
<feature type="domain" description="Plasmid pRiA4b Orf3-like" evidence="2">
    <location>
        <begin position="369"/>
        <end position="490"/>
    </location>
</feature>
<dbReference type="InterPro" id="IPR024047">
    <property type="entry name" value="MM3350-like_sf"/>
</dbReference>
<dbReference type="AlphaFoldDB" id="A0A4R6SQF2"/>
<feature type="region of interest" description="Disordered" evidence="1">
    <location>
        <begin position="473"/>
        <end position="498"/>
    </location>
</feature>
<evidence type="ECO:0000313" key="3">
    <source>
        <dbReference type="EMBL" id="TDQ05840.1"/>
    </source>
</evidence>
<dbReference type="RefSeq" id="WP_133848524.1">
    <property type="nucleotide sequence ID" value="NZ_SNXZ01000001.1"/>
</dbReference>
<evidence type="ECO:0000256" key="1">
    <source>
        <dbReference type="SAM" id="MobiDB-lite"/>
    </source>
</evidence>
<proteinExistence type="predicted"/>
<dbReference type="Proteomes" id="UP000295444">
    <property type="component" value="Unassembled WGS sequence"/>
</dbReference>
<dbReference type="Gene3D" id="3.10.290.30">
    <property type="entry name" value="MM3350-like"/>
    <property type="match status" value="1"/>
</dbReference>
<name>A0A4R6SQF2_LABRH</name>
<dbReference type="InterPro" id="IPR012912">
    <property type="entry name" value="Plasmid_pRiA4b_Orf3-like"/>
</dbReference>
<dbReference type="PANTHER" id="PTHR41878:SF1">
    <property type="entry name" value="TNPR PROTEIN"/>
    <property type="match status" value="1"/>
</dbReference>
<dbReference type="OrthoDB" id="5170563at2"/>
<evidence type="ECO:0000313" key="4">
    <source>
        <dbReference type="Proteomes" id="UP000295444"/>
    </source>
</evidence>
<dbReference type="SUPFAM" id="SSF159941">
    <property type="entry name" value="MM3350-like"/>
    <property type="match status" value="1"/>
</dbReference>
<comment type="caution">
    <text evidence="3">The sequence shown here is derived from an EMBL/GenBank/DDBJ whole genome shotgun (WGS) entry which is preliminary data.</text>
</comment>
<evidence type="ECO:0000259" key="2">
    <source>
        <dbReference type="Pfam" id="PF07929"/>
    </source>
</evidence>
<reference evidence="3 4" key="1">
    <citation type="submission" date="2019-03" db="EMBL/GenBank/DDBJ databases">
        <title>Genomic Encyclopedia of Type Strains, Phase IV (KMG-IV): sequencing the most valuable type-strain genomes for metagenomic binning, comparative biology and taxonomic classification.</title>
        <authorList>
            <person name="Goeker M."/>
        </authorList>
    </citation>
    <scope>NUCLEOTIDE SEQUENCE [LARGE SCALE GENOMIC DNA]</scope>
    <source>
        <strain evidence="3 4">DSM 45361</strain>
    </source>
</reference>
<protein>
    <submittedName>
        <fullName evidence="3">PRiA4b ORF-3-like protein</fullName>
    </submittedName>
</protein>
<sequence length="512" mass="56139">MDAGDPDLTTAMTEMLADFAEVDATGDPMAVEVWTSSLLGTWWLAAPDAVGVIGDSVVEHLRTTADARARALLTAVTAVAPVELADKAAAAVRELAGLGLPAPVWADAIGVASLEGCWCWGDAYGDVMSVFCRFDGPMGPHALSVLIDWSQPLGGYATDAWLTDEPDQALADARRMLAEDADGDLMELRELDPAEARRLIENAFQVTDLVPERLDPDAPEATLPDYRALVLARCRLLPEPVAPTPLTGAEQAKLAEEFLAETDLEPTELVRRYTRRFIEYGAMTDPGDPLRASVLKVDGFFTHALADNPAIPEIEALTKVAVAFTEWAAQRRGLTEAARTRLMADTELCAREHSEEAILLWLPEVRQESYILRVDVAGAKPPIWRRLRVPGDMSLAELHIVLQIAFEWDDSQEHIFLINGLIASIPYELEEFDFDERAVGVSQVAAKPGGKLMYIYDHTEQWRHVIKFEKVEPPDNDRPVACLGGRQPSPSTGRDFDPARIDATLRALTAPE</sequence>
<gene>
    <name evidence="3" type="ORF">EV186_1011818</name>
</gene>
<accession>A0A4R6SQF2</accession>
<organism evidence="3 4">
    <name type="scientific">Labedaea rhizosphaerae</name>
    <dbReference type="NCBI Taxonomy" id="598644"/>
    <lineage>
        <taxon>Bacteria</taxon>
        <taxon>Bacillati</taxon>
        <taxon>Actinomycetota</taxon>
        <taxon>Actinomycetes</taxon>
        <taxon>Pseudonocardiales</taxon>
        <taxon>Pseudonocardiaceae</taxon>
        <taxon>Labedaea</taxon>
    </lineage>
</organism>
<dbReference type="PANTHER" id="PTHR41878">
    <property type="entry name" value="LEXA REPRESSOR-RELATED"/>
    <property type="match status" value="1"/>
</dbReference>